<evidence type="ECO:0000256" key="4">
    <source>
        <dbReference type="ARBA" id="ARBA00022741"/>
    </source>
</evidence>
<comment type="pathway">
    <text evidence="1">Amino-acid biosynthesis; L-asparagine biosynthesis; L-asparagine from L-aspartate (L-Gln route): step 1/1.</text>
</comment>
<evidence type="ECO:0000256" key="6">
    <source>
        <dbReference type="ARBA" id="ARBA00022962"/>
    </source>
</evidence>
<dbReference type="Proteomes" id="UP001302257">
    <property type="component" value="Chromosome"/>
</dbReference>
<dbReference type="CDD" id="cd00712">
    <property type="entry name" value="AsnB"/>
    <property type="match status" value="1"/>
</dbReference>
<proteinExistence type="inferred from homology"/>
<keyword evidence="10" id="KW-1185">Reference proteome</keyword>
<keyword evidence="9" id="KW-0436">Ligase</keyword>
<protein>
    <recommendedName>
        <fullName evidence="3">asparagine synthase (glutamine-hydrolyzing)</fullName>
        <ecNumber evidence="3">6.3.5.4</ecNumber>
    </recommendedName>
</protein>
<dbReference type="InterPro" id="IPR014729">
    <property type="entry name" value="Rossmann-like_a/b/a_fold"/>
</dbReference>
<evidence type="ECO:0000256" key="2">
    <source>
        <dbReference type="ARBA" id="ARBA00005752"/>
    </source>
</evidence>
<dbReference type="Pfam" id="PF13537">
    <property type="entry name" value="GATase_7"/>
    <property type="match status" value="1"/>
</dbReference>
<organism evidence="9 10">
    <name type="scientific">Rhodoferax mekongensis</name>
    <dbReference type="NCBI Taxonomy" id="3068341"/>
    <lineage>
        <taxon>Bacteria</taxon>
        <taxon>Pseudomonadati</taxon>
        <taxon>Pseudomonadota</taxon>
        <taxon>Betaproteobacteria</taxon>
        <taxon>Burkholderiales</taxon>
        <taxon>Comamonadaceae</taxon>
        <taxon>Rhodoferax</taxon>
    </lineage>
</organism>
<accession>A0ABZ0B2J1</accession>
<dbReference type="GO" id="GO:0004066">
    <property type="term" value="F:asparagine synthase (glutamine-hydrolyzing) activity"/>
    <property type="evidence" value="ECO:0007669"/>
    <property type="project" value="UniProtKB-EC"/>
</dbReference>
<dbReference type="Pfam" id="PF00733">
    <property type="entry name" value="Asn_synthase"/>
    <property type="match status" value="1"/>
</dbReference>
<evidence type="ECO:0000259" key="8">
    <source>
        <dbReference type="PROSITE" id="PS51278"/>
    </source>
</evidence>
<name>A0ABZ0B2J1_9BURK</name>
<dbReference type="PANTHER" id="PTHR43284">
    <property type="entry name" value="ASPARAGINE SYNTHETASE (GLUTAMINE-HYDROLYZING)"/>
    <property type="match status" value="1"/>
</dbReference>
<evidence type="ECO:0000256" key="1">
    <source>
        <dbReference type="ARBA" id="ARBA00005187"/>
    </source>
</evidence>
<dbReference type="Gene3D" id="3.40.50.620">
    <property type="entry name" value="HUPs"/>
    <property type="match status" value="1"/>
</dbReference>
<dbReference type="InterPro" id="IPR029055">
    <property type="entry name" value="Ntn_hydrolases_N"/>
</dbReference>
<evidence type="ECO:0000256" key="3">
    <source>
        <dbReference type="ARBA" id="ARBA00012737"/>
    </source>
</evidence>
<dbReference type="SUPFAM" id="SSF52402">
    <property type="entry name" value="Adenine nucleotide alpha hydrolases-like"/>
    <property type="match status" value="1"/>
</dbReference>
<reference evidence="9 10" key="1">
    <citation type="submission" date="2023-08" db="EMBL/GenBank/DDBJ databases">
        <title>Rhodoferax potami sp. nov. and Rhodoferax mekongensis sp. nov., isolated from the Mekong River in Thailand.</title>
        <authorList>
            <person name="Kitikhun S."/>
            <person name="Charoenyingcharoen P."/>
            <person name="Siriarchawattana P."/>
            <person name="Likhitrattanapisal S."/>
            <person name="Nilsakha T."/>
            <person name="Chanpet A."/>
            <person name="Rattanawaree P."/>
            <person name="Ingsriswang S."/>
        </authorList>
    </citation>
    <scope>NUCLEOTIDE SEQUENCE [LARGE SCALE GENOMIC DNA]</scope>
    <source>
        <strain evidence="9 10">TBRC 17307</strain>
    </source>
</reference>
<dbReference type="InterPro" id="IPR017932">
    <property type="entry name" value="GATase_2_dom"/>
</dbReference>
<dbReference type="InterPro" id="IPR051786">
    <property type="entry name" value="ASN_synthetase/amidase"/>
</dbReference>
<feature type="domain" description="Glutamine amidotransferase type-2" evidence="8">
    <location>
        <begin position="2"/>
        <end position="214"/>
    </location>
</feature>
<dbReference type="NCBIfam" id="TIGR01536">
    <property type="entry name" value="asn_synth_AEB"/>
    <property type="match status" value="1"/>
</dbReference>
<dbReference type="PIRSF" id="PIRSF001589">
    <property type="entry name" value="Asn_synthetase_glu-h"/>
    <property type="match status" value="1"/>
</dbReference>
<dbReference type="Gene3D" id="3.60.20.10">
    <property type="entry name" value="Glutamine Phosphoribosylpyrophosphate, subunit 1, domain 1"/>
    <property type="match status" value="1"/>
</dbReference>
<dbReference type="InterPro" id="IPR006426">
    <property type="entry name" value="Asn_synth_AEB"/>
</dbReference>
<keyword evidence="5" id="KW-0067">ATP-binding</keyword>
<evidence type="ECO:0000256" key="7">
    <source>
        <dbReference type="ARBA" id="ARBA00048741"/>
    </source>
</evidence>
<dbReference type="SUPFAM" id="SSF56235">
    <property type="entry name" value="N-terminal nucleophile aminohydrolases (Ntn hydrolases)"/>
    <property type="match status" value="1"/>
</dbReference>
<evidence type="ECO:0000313" key="9">
    <source>
        <dbReference type="EMBL" id="WNO05825.1"/>
    </source>
</evidence>
<comment type="similarity">
    <text evidence="2">Belongs to the asparagine synthetase family.</text>
</comment>
<dbReference type="PROSITE" id="PS51278">
    <property type="entry name" value="GATASE_TYPE_2"/>
    <property type="match status" value="1"/>
</dbReference>
<dbReference type="EMBL" id="CP132507">
    <property type="protein sequence ID" value="WNO05825.1"/>
    <property type="molecule type" value="Genomic_DNA"/>
</dbReference>
<keyword evidence="6" id="KW-0315">Glutamine amidotransferase</keyword>
<evidence type="ECO:0000256" key="5">
    <source>
        <dbReference type="ARBA" id="ARBA00022840"/>
    </source>
</evidence>
<comment type="catalytic activity">
    <reaction evidence="7">
        <text>L-aspartate + L-glutamine + ATP + H2O = L-asparagine + L-glutamate + AMP + diphosphate + H(+)</text>
        <dbReference type="Rhea" id="RHEA:12228"/>
        <dbReference type="ChEBI" id="CHEBI:15377"/>
        <dbReference type="ChEBI" id="CHEBI:15378"/>
        <dbReference type="ChEBI" id="CHEBI:29985"/>
        <dbReference type="ChEBI" id="CHEBI:29991"/>
        <dbReference type="ChEBI" id="CHEBI:30616"/>
        <dbReference type="ChEBI" id="CHEBI:33019"/>
        <dbReference type="ChEBI" id="CHEBI:58048"/>
        <dbReference type="ChEBI" id="CHEBI:58359"/>
        <dbReference type="ChEBI" id="CHEBI:456215"/>
        <dbReference type="EC" id="6.3.5.4"/>
    </reaction>
</comment>
<keyword evidence="4" id="KW-0547">Nucleotide-binding</keyword>
<dbReference type="PANTHER" id="PTHR43284:SF1">
    <property type="entry name" value="ASPARAGINE SYNTHETASE"/>
    <property type="match status" value="1"/>
</dbReference>
<dbReference type="InterPro" id="IPR001962">
    <property type="entry name" value="Asn_synthase"/>
</dbReference>
<dbReference type="InterPro" id="IPR033738">
    <property type="entry name" value="AsnB_N"/>
</dbReference>
<gene>
    <name evidence="9" type="primary">asnB</name>
    <name evidence="9" type="ORF">RAN89_05165</name>
</gene>
<dbReference type="RefSeq" id="WP_313868558.1">
    <property type="nucleotide sequence ID" value="NZ_CP132507.1"/>
</dbReference>
<dbReference type="CDD" id="cd01991">
    <property type="entry name" value="Asn_synthase_B_C"/>
    <property type="match status" value="1"/>
</dbReference>
<sequence>MCGIFGVVDLHGAVERSGMELSLARLAHRGPDGSGVWYSSCGRIGLGHSRLAVVDLTDAASQPMLSGSGRFVVVFNGEIYNFKSLRAELQEKGFQFTSSGDTEVLLAAYQVWGEQCLHKLNGMFALAILDQGDESSGPSLFFARDRAGEKPFYYSYAGGVFHFASELKALKHGRAIDLQALNFYLALGYVPRDRCLFQGVAKLPAAHSGRLDLTTGALVIKPYWALPAKSVVGKVNGMDLAAEAGELIKDSVRHRLIADVPVGVLLSGGLDSSLIAAAAAQVSSTPVETFTVSLPGSALDESMHAQRVASYFGTRHHVLSLDRPGLGHLDQLAPYIDEPIADSSILPAWLVFGLARKQVTVALGGDGGDELFGGYSDYTTSLADARRWGWMRGALLSTVASVAGQLPAGVRGRNRLASMRHGPLRQMIWGRPYFDMQLRQRIMTKPAIAELGGGVSAPEMFLTHLFDQGSDPVDCMTRTHFGSILPDDFLVKVDRASMAHSLEVRAPFLDHHLIEFAFEKIPSEWKVQDGESRRLQRILAQQWLPSDLDTKRKQGFSIPINEWLRAEGESALMARMEGLPAMIDMTEVRGLVRGHLAGRANGGRLFALIMLALAMHNVDGP</sequence>
<evidence type="ECO:0000313" key="10">
    <source>
        <dbReference type="Proteomes" id="UP001302257"/>
    </source>
</evidence>
<dbReference type="EC" id="6.3.5.4" evidence="3"/>